<dbReference type="GO" id="GO:0006508">
    <property type="term" value="P:proteolysis"/>
    <property type="evidence" value="ECO:0007669"/>
    <property type="project" value="InterPro"/>
</dbReference>
<keyword evidence="2" id="KW-0548">Nucleotidyltransferase</keyword>
<organism evidence="8 9">
    <name type="scientific">Trichuris muris</name>
    <name type="common">Mouse whipworm</name>
    <dbReference type="NCBI Taxonomy" id="70415"/>
    <lineage>
        <taxon>Eukaryota</taxon>
        <taxon>Metazoa</taxon>
        <taxon>Ecdysozoa</taxon>
        <taxon>Nematoda</taxon>
        <taxon>Enoplea</taxon>
        <taxon>Dorylaimia</taxon>
        <taxon>Trichinellida</taxon>
        <taxon>Trichuridae</taxon>
        <taxon>Trichuris</taxon>
    </lineage>
</organism>
<keyword evidence="8" id="KW-1185">Reference proteome</keyword>
<evidence type="ECO:0000313" key="8">
    <source>
        <dbReference type="Proteomes" id="UP000046395"/>
    </source>
</evidence>
<dbReference type="AlphaFoldDB" id="A0A5S6QPE7"/>
<keyword evidence="1" id="KW-0808">Transferase</keyword>
<dbReference type="PROSITE" id="PS50175">
    <property type="entry name" value="ASP_PROT_RETROV"/>
    <property type="match status" value="1"/>
</dbReference>
<evidence type="ECO:0000256" key="5">
    <source>
        <dbReference type="ARBA" id="ARBA00022801"/>
    </source>
</evidence>
<evidence type="ECO:0000256" key="1">
    <source>
        <dbReference type="ARBA" id="ARBA00022679"/>
    </source>
</evidence>
<feature type="domain" description="Peptidase A2" evidence="7">
    <location>
        <begin position="54"/>
        <end position="136"/>
    </location>
</feature>
<dbReference type="SUPFAM" id="SSF56672">
    <property type="entry name" value="DNA/RNA polymerases"/>
    <property type="match status" value="1"/>
</dbReference>
<dbReference type="Pfam" id="PF17919">
    <property type="entry name" value="RT_RNaseH_2"/>
    <property type="match status" value="1"/>
</dbReference>
<dbReference type="PANTHER" id="PTHR37984:SF5">
    <property type="entry name" value="PROTEIN NYNRIN-LIKE"/>
    <property type="match status" value="1"/>
</dbReference>
<dbReference type="GO" id="GO:0016779">
    <property type="term" value="F:nucleotidyltransferase activity"/>
    <property type="evidence" value="ECO:0007669"/>
    <property type="project" value="UniProtKB-KW"/>
</dbReference>
<dbReference type="CDD" id="cd00303">
    <property type="entry name" value="retropepsin_like"/>
    <property type="match status" value="1"/>
</dbReference>
<dbReference type="InterPro" id="IPR043502">
    <property type="entry name" value="DNA/RNA_pol_sf"/>
</dbReference>
<evidence type="ECO:0000313" key="9">
    <source>
        <dbReference type="WBParaSite" id="TMUE_2000008742.1"/>
    </source>
</evidence>
<evidence type="ECO:0000256" key="2">
    <source>
        <dbReference type="ARBA" id="ARBA00022695"/>
    </source>
</evidence>
<evidence type="ECO:0000256" key="4">
    <source>
        <dbReference type="ARBA" id="ARBA00022759"/>
    </source>
</evidence>
<name>A0A5S6QPE7_TRIMR</name>
<keyword evidence="3" id="KW-0540">Nuclease</keyword>
<sequence>MDIYSETAGPICPTDVEHLAAAHRPASNDCISSSSLKGDTFPCAVEGLLCGRIMNIMVDTGSSVSLLKRSLFAMLLEDGRVINHRVVNNVVRNAFGEESCLTGLAMVTIRIGERETVHPFLLADTLVAPVILGRDFVTENQWCIDLAGNCLRRAPGETVPLLMKEEVNDKYETTKLSQRYFASSTIIDDEDELLDDCAVPNYNAKNIFDLPQCTADYAAIVQEFKELFSVKPGSTHVAYHVIPTADDAPIRVPLRRLPAHFRDELPIHPDDRQKTEFARDQFFPALNGQCYVGYLSQWAIQMCCCSLSEDEKSHRQHLKQVLRRCKAAGLTLRGSKCQIGLPEVGYPGHIFSSEGMSVDPLKTAVVANWPQPANVTDDFATIAKSLHELTQGKATSEWNEQCEDAFKLLKKTLTTAPTLAAPVFHEEFQLHTGASDVGLGALLEQNGQVICYASRLLSKAEKNYSTIEKECLALLFAVK</sequence>
<dbReference type="InterPro" id="IPR050951">
    <property type="entry name" value="Retrovirus_Pol_polyprotein"/>
</dbReference>
<dbReference type="WBParaSite" id="TMUE_2000008742.1">
    <property type="protein sequence ID" value="TMUE_2000008742.1"/>
    <property type="gene ID" value="WBGene00290422"/>
</dbReference>
<keyword evidence="5" id="KW-0378">Hydrolase</keyword>
<dbReference type="InterPro" id="IPR041577">
    <property type="entry name" value="RT_RNaseH_2"/>
</dbReference>
<protein>
    <submittedName>
        <fullName evidence="9">Peptidase A2 domain-containing protein</fullName>
    </submittedName>
</protein>
<dbReference type="InterPro" id="IPR001995">
    <property type="entry name" value="Peptidase_A2_cat"/>
</dbReference>
<accession>A0A5S6QPE7</accession>
<dbReference type="GO" id="GO:0004519">
    <property type="term" value="F:endonuclease activity"/>
    <property type="evidence" value="ECO:0007669"/>
    <property type="project" value="UniProtKB-KW"/>
</dbReference>
<dbReference type="Gene3D" id="3.30.70.270">
    <property type="match status" value="2"/>
</dbReference>
<evidence type="ECO:0000259" key="7">
    <source>
        <dbReference type="PROSITE" id="PS50175"/>
    </source>
</evidence>
<keyword evidence="4" id="KW-0255">Endonuclease</keyword>
<proteinExistence type="predicted"/>
<dbReference type="Gene3D" id="2.40.70.10">
    <property type="entry name" value="Acid Proteases"/>
    <property type="match status" value="1"/>
</dbReference>
<dbReference type="InterPro" id="IPR021109">
    <property type="entry name" value="Peptidase_aspartic_dom_sf"/>
</dbReference>
<dbReference type="SUPFAM" id="SSF50630">
    <property type="entry name" value="Acid proteases"/>
    <property type="match status" value="1"/>
</dbReference>
<dbReference type="PANTHER" id="PTHR37984">
    <property type="entry name" value="PROTEIN CBG26694"/>
    <property type="match status" value="1"/>
</dbReference>
<dbReference type="Proteomes" id="UP000046395">
    <property type="component" value="Unassembled WGS sequence"/>
</dbReference>
<dbReference type="STRING" id="70415.A0A5S6QPE7"/>
<keyword evidence="6" id="KW-0511">Multifunctional enzyme</keyword>
<evidence type="ECO:0000256" key="3">
    <source>
        <dbReference type="ARBA" id="ARBA00022722"/>
    </source>
</evidence>
<dbReference type="GO" id="GO:0004190">
    <property type="term" value="F:aspartic-type endopeptidase activity"/>
    <property type="evidence" value="ECO:0007669"/>
    <property type="project" value="InterPro"/>
</dbReference>
<dbReference type="InterPro" id="IPR043128">
    <property type="entry name" value="Rev_trsase/Diguanyl_cyclase"/>
</dbReference>
<evidence type="ECO:0000256" key="6">
    <source>
        <dbReference type="ARBA" id="ARBA00023268"/>
    </source>
</evidence>
<reference evidence="9" key="1">
    <citation type="submission" date="2019-12" db="UniProtKB">
        <authorList>
            <consortium name="WormBaseParasite"/>
        </authorList>
    </citation>
    <scope>IDENTIFICATION</scope>
</reference>